<name>C1GTA0_PARBA</name>
<organism evidence="1 2">
    <name type="scientific">Paracoccidioides lutzii (strain ATCC MYA-826 / Pb01)</name>
    <name type="common">Paracoccidioides brasiliensis</name>
    <dbReference type="NCBI Taxonomy" id="502779"/>
    <lineage>
        <taxon>Eukaryota</taxon>
        <taxon>Fungi</taxon>
        <taxon>Dikarya</taxon>
        <taxon>Ascomycota</taxon>
        <taxon>Pezizomycotina</taxon>
        <taxon>Eurotiomycetes</taxon>
        <taxon>Eurotiomycetidae</taxon>
        <taxon>Onygenales</taxon>
        <taxon>Ajellomycetaceae</taxon>
        <taxon>Paracoccidioides</taxon>
    </lineage>
</organism>
<dbReference type="EMBL" id="KN293994">
    <property type="protein sequence ID" value="EEH39283.2"/>
    <property type="molecule type" value="Genomic_DNA"/>
</dbReference>
<dbReference type="Proteomes" id="UP000002059">
    <property type="component" value="Partially assembled WGS sequence"/>
</dbReference>
<accession>C1GTA0</accession>
<dbReference type="HOGENOM" id="CLU_2705504_0_0_1"/>
<dbReference type="AlphaFoldDB" id="C1GTA0"/>
<protein>
    <submittedName>
        <fullName evidence="1">Uncharacterized protein</fullName>
    </submittedName>
</protein>
<reference evidence="1 2" key="1">
    <citation type="journal article" date="2011" name="PLoS Genet.">
        <title>Comparative genomic analysis of human fungal pathogens causing paracoccidioidomycosis.</title>
        <authorList>
            <person name="Desjardins C.A."/>
            <person name="Champion M.D."/>
            <person name="Holder J.W."/>
            <person name="Muszewska A."/>
            <person name="Goldberg J."/>
            <person name="Bailao A.M."/>
            <person name="Brigido M.M."/>
            <person name="Ferreira M.E."/>
            <person name="Garcia A.M."/>
            <person name="Grynberg M."/>
            <person name="Gujja S."/>
            <person name="Heiman D.I."/>
            <person name="Henn M.R."/>
            <person name="Kodira C.D."/>
            <person name="Leon-Narvaez H."/>
            <person name="Longo L.V."/>
            <person name="Ma L.J."/>
            <person name="Malavazi I."/>
            <person name="Matsuo A.L."/>
            <person name="Morais F.V."/>
            <person name="Pereira M."/>
            <person name="Rodriguez-Brito S."/>
            <person name="Sakthikumar S."/>
            <person name="Salem-Izacc S.M."/>
            <person name="Sykes S.M."/>
            <person name="Teixeira M.M."/>
            <person name="Vallejo M.C."/>
            <person name="Walter M.E."/>
            <person name="Yandava C."/>
            <person name="Young S."/>
            <person name="Zeng Q."/>
            <person name="Zucker J."/>
            <person name="Felipe M.S."/>
            <person name="Goldman G.H."/>
            <person name="Haas B.J."/>
            <person name="McEwen J.G."/>
            <person name="Nino-Vega G."/>
            <person name="Puccia R."/>
            <person name="San-Blas G."/>
            <person name="Soares C.M."/>
            <person name="Birren B.W."/>
            <person name="Cuomo C.A."/>
        </authorList>
    </citation>
    <scope>NUCLEOTIDE SEQUENCE [LARGE SCALE GENOMIC DNA]</scope>
    <source>
        <strain evidence="2">ATCC MYA-826 / Pb01</strain>
    </source>
</reference>
<sequence>MKASKLFQKVRGALRDIPRAHMHKYGHRKQIKNGQSGLKDFLQYATIMKNMPFMLGSGSKTERQWLRDLVDFS</sequence>
<dbReference type="RefSeq" id="XP_015701338.1">
    <property type="nucleotide sequence ID" value="XM_015844430.1"/>
</dbReference>
<evidence type="ECO:0000313" key="2">
    <source>
        <dbReference type="Proteomes" id="UP000002059"/>
    </source>
</evidence>
<gene>
    <name evidence="1" type="ORF">PAAG_01745</name>
</gene>
<proteinExistence type="predicted"/>
<keyword evidence="2" id="KW-1185">Reference proteome</keyword>
<dbReference type="VEuPathDB" id="FungiDB:PAAG_01745"/>
<dbReference type="GeneID" id="9099703"/>
<dbReference type="KEGG" id="pbl:PAAG_01745"/>
<evidence type="ECO:0000313" key="1">
    <source>
        <dbReference type="EMBL" id="EEH39283.2"/>
    </source>
</evidence>